<reference evidence="1" key="1">
    <citation type="submission" date="2023-06" db="EMBL/GenBank/DDBJ databases">
        <authorList>
            <consortium name="Lawrence Berkeley National Laboratory"/>
            <person name="Ahrendt S."/>
            <person name="Sahu N."/>
            <person name="Indic B."/>
            <person name="Wong-Bajracharya J."/>
            <person name="Merenyi Z."/>
            <person name="Ke H.-M."/>
            <person name="Monk M."/>
            <person name="Kocsube S."/>
            <person name="Drula E."/>
            <person name="Lipzen A."/>
            <person name="Balint B."/>
            <person name="Henrissat B."/>
            <person name="Andreopoulos B."/>
            <person name="Martin F.M."/>
            <person name="Harder C.B."/>
            <person name="Rigling D."/>
            <person name="Ford K.L."/>
            <person name="Foster G.D."/>
            <person name="Pangilinan J."/>
            <person name="Papanicolaou A."/>
            <person name="Barry K."/>
            <person name="LaButti K."/>
            <person name="Viragh M."/>
            <person name="Koriabine M."/>
            <person name="Yan M."/>
            <person name="Riley R."/>
            <person name="Champramary S."/>
            <person name="Plett K.L."/>
            <person name="Tsai I.J."/>
            <person name="Slot J."/>
            <person name="Sipos G."/>
            <person name="Plett J."/>
            <person name="Nagy L.G."/>
            <person name="Grigoriev I.V."/>
        </authorList>
    </citation>
    <scope>NUCLEOTIDE SEQUENCE</scope>
    <source>
        <strain evidence="1">HWK02</strain>
    </source>
</reference>
<accession>A0AA39PSY6</accession>
<evidence type="ECO:0000313" key="2">
    <source>
        <dbReference type="Proteomes" id="UP001175228"/>
    </source>
</evidence>
<proteinExistence type="predicted"/>
<organism evidence="1 2">
    <name type="scientific">Armillaria luteobubalina</name>
    <dbReference type="NCBI Taxonomy" id="153913"/>
    <lineage>
        <taxon>Eukaryota</taxon>
        <taxon>Fungi</taxon>
        <taxon>Dikarya</taxon>
        <taxon>Basidiomycota</taxon>
        <taxon>Agaricomycotina</taxon>
        <taxon>Agaricomycetes</taxon>
        <taxon>Agaricomycetidae</taxon>
        <taxon>Agaricales</taxon>
        <taxon>Marasmiineae</taxon>
        <taxon>Physalacriaceae</taxon>
        <taxon>Armillaria</taxon>
    </lineage>
</organism>
<dbReference type="AlphaFoldDB" id="A0AA39PSY6"/>
<dbReference type="Proteomes" id="UP001175228">
    <property type="component" value="Unassembled WGS sequence"/>
</dbReference>
<sequence>MLIYHISRRVIRLILIVFHHSQKAHSSSLSHEIPIDPQTLLQDFHLDPITATYICCKSCYALYRYDMAQKVDPGIEIPLFFTNKPTSTSPLCKHPLWKETQFGATRRDVPCLKYVHRSLKDWLGRILACPGIEDILH</sequence>
<name>A0AA39PSY6_9AGAR</name>
<keyword evidence="2" id="KW-1185">Reference proteome</keyword>
<protein>
    <submittedName>
        <fullName evidence="1">Uncharacterized protein</fullName>
    </submittedName>
</protein>
<comment type="caution">
    <text evidence="1">The sequence shown here is derived from an EMBL/GenBank/DDBJ whole genome shotgun (WGS) entry which is preliminary data.</text>
</comment>
<dbReference type="EMBL" id="JAUEPU010000036">
    <property type="protein sequence ID" value="KAK0489826.1"/>
    <property type="molecule type" value="Genomic_DNA"/>
</dbReference>
<gene>
    <name evidence="1" type="ORF">EDD18DRAFT_1081020</name>
</gene>
<evidence type="ECO:0000313" key="1">
    <source>
        <dbReference type="EMBL" id="KAK0489826.1"/>
    </source>
</evidence>